<dbReference type="Proteomes" id="UP001501116">
    <property type="component" value="Unassembled WGS sequence"/>
</dbReference>
<organism evidence="1 2">
    <name type="scientific">Amycolatopsis minnesotensis</name>
    <dbReference type="NCBI Taxonomy" id="337894"/>
    <lineage>
        <taxon>Bacteria</taxon>
        <taxon>Bacillati</taxon>
        <taxon>Actinomycetota</taxon>
        <taxon>Actinomycetes</taxon>
        <taxon>Pseudonocardiales</taxon>
        <taxon>Pseudonocardiaceae</taxon>
        <taxon>Amycolatopsis</taxon>
    </lineage>
</organism>
<name>A0ABN2SS01_9PSEU</name>
<dbReference type="RefSeq" id="WP_344431354.1">
    <property type="nucleotide sequence ID" value="NZ_BAAANN010000060.1"/>
</dbReference>
<keyword evidence="2" id="KW-1185">Reference proteome</keyword>
<sequence length="392" mass="40739">MADWVRPIRAGWVVRGAVPGPDVDEFAEPDQVTAALAARGGGEGTLLAAQHPHRTPEAIARGLDIAAALPEARAAFSRLRATHYRGVTDVVAPYRVDGFDGTALGVLCVVDPSAVGEDGVRRVRHTEEVYPDVVAERAAMLSGLGCASSAAMLVPSTASTELTDFVAELCAGLGEPSVSTVDSQGRVHQLWLLGPGYRQNELLAVTGASSLLVADGNHRVAAATVAGGGSLLALVTNGPRLRIGPIHRVLLGTGFDAGELTRRWRAIGLDVTVSASADPPRCPGEVVVLAGKEALRVRLPVPDPGAVPVIDHAVVENLMIERALGVDPAGPSLRPLAGQRTAPPEADAVLLLAPVPFSDVLAVHAAGERMPRKATYFTPKPRSGLLLADISE</sequence>
<evidence type="ECO:0000313" key="2">
    <source>
        <dbReference type="Proteomes" id="UP001501116"/>
    </source>
</evidence>
<dbReference type="PANTHER" id="PTHR36454:SF1">
    <property type="entry name" value="DUF1015 DOMAIN-CONTAINING PROTEIN"/>
    <property type="match status" value="1"/>
</dbReference>
<protein>
    <submittedName>
        <fullName evidence="1">DUF1015 family protein</fullName>
    </submittedName>
</protein>
<proteinExistence type="predicted"/>
<accession>A0ABN2SS01</accession>
<dbReference type="EMBL" id="BAAANN010000060">
    <property type="protein sequence ID" value="GAA1991560.1"/>
    <property type="molecule type" value="Genomic_DNA"/>
</dbReference>
<dbReference type="Pfam" id="PF06245">
    <property type="entry name" value="DUF1015"/>
    <property type="match status" value="1"/>
</dbReference>
<evidence type="ECO:0000313" key="1">
    <source>
        <dbReference type="EMBL" id="GAA1991560.1"/>
    </source>
</evidence>
<reference evidence="1 2" key="1">
    <citation type="journal article" date="2019" name="Int. J. Syst. Evol. Microbiol.">
        <title>The Global Catalogue of Microorganisms (GCM) 10K type strain sequencing project: providing services to taxonomists for standard genome sequencing and annotation.</title>
        <authorList>
            <consortium name="The Broad Institute Genomics Platform"/>
            <consortium name="The Broad Institute Genome Sequencing Center for Infectious Disease"/>
            <person name="Wu L."/>
            <person name="Ma J."/>
        </authorList>
    </citation>
    <scope>NUCLEOTIDE SEQUENCE [LARGE SCALE GENOMIC DNA]</scope>
    <source>
        <strain evidence="1 2">JCM 14545</strain>
    </source>
</reference>
<dbReference type="InterPro" id="IPR008323">
    <property type="entry name" value="UCP033563"/>
</dbReference>
<gene>
    <name evidence="1" type="ORF">GCM10009754_82780</name>
</gene>
<comment type="caution">
    <text evidence="1">The sequence shown here is derived from an EMBL/GenBank/DDBJ whole genome shotgun (WGS) entry which is preliminary data.</text>
</comment>
<dbReference type="PANTHER" id="PTHR36454">
    <property type="entry name" value="LMO2823 PROTEIN"/>
    <property type="match status" value="1"/>
</dbReference>